<name>A0A9Q1ATL6_9SAUR</name>
<feature type="region of interest" description="Disordered" evidence="3">
    <location>
        <begin position="1"/>
        <end position="25"/>
    </location>
</feature>
<comment type="caution">
    <text evidence="5">The sequence shown here is derived from an EMBL/GenBank/DDBJ whole genome shotgun (WGS) entry which is preliminary data.</text>
</comment>
<accession>A0A9Q1ATL6</accession>
<dbReference type="InterPro" id="IPR031557">
    <property type="entry name" value="N-CoR_GPS2_interact"/>
</dbReference>
<evidence type="ECO:0000256" key="1">
    <source>
        <dbReference type="ARBA" id="ARBA00010097"/>
    </source>
</evidence>
<dbReference type="OrthoDB" id="10258692at2759"/>
<dbReference type="AlphaFoldDB" id="A0A9Q1ATL6"/>
<gene>
    <name evidence="5" type="ORF">JRQ81_007805</name>
</gene>
<feature type="domain" description="N-CoR GPS2-interacting" evidence="4">
    <location>
        <begin position="143"/>
        <end position="202"/>
    </location>
</feature>
<dbReference type="Proteomes" id="UP001142489">
    <property type="component" value="Unassembled WGS sequence"/>
</dbReference>
<dbReference type="PANTHER" id="PTHR13992:SF21">
    <property type="entry name" value="NUCLEAR RECEPTOR COREPRESSOR 2"/>
    <property type="match status" value="1"/>
</dbReference>
<reference evidence="5" key="1">
    <citation type="journal article" date="2023" name="DNA Res.">
        <title>Chromosome-level genome assembly of Phrynocephalus forsythii using third-generation DNA sequencing and Hi-C analysis.</title>
        <authorList>
            <person name="Qi Y."/>
            <person name="Zhao W."/>
            <person name="Zhao Y."/>
            <person name="Niu C."/>
            <person name="Cao S."/>
            <person name="Zhang Y."/>
        </authorList>
    </citation>
    <scope>NUCLEOTIDE SEQUENCE</scope>
    <source>
        <tissue evidence="5">Muscle</tissue>
    </source>
</reference>
<evidence type="ECO:0000256" key="2">
    <source>
        <dbReference type="ARBA" id="ARBA00023054"/>
    </source>
</evidence>
<dbReference type="GO" id="GO:0003714">
    <property type="term" value="F:transcription corepressor activity"/>
    <property type="evidence" value="ECO:0007669"/>
    <property type="project" value="TreeGrafter"/>
</dbReference>
<dbReference type="Gene3D" id="1.20.5.430">
    <property type="match status" value="1"/>
</dbReference>
<feature type="compositionally biased region" description="Basic and acidic residues" evidence="3">
    <location>
        <begin position="78"/>
        <end position="88"/>
    </location>
</feature>
<keyword evidence="2" id="KW-0175">Coiled coil</keyword>
<dbReference type="EMBL" id="JAPFRF010000016">
    <property type="protein sequence ID" value="KAJ7309741.1"/>
    <property type="molecule type" value="Genomic_DNA"/>
</dbReference>
<evidence type="ECO:0000313" key="5">
    <source>
        <dbReference type="EMBL" id="KAJ7309741.1"/>
    </source>
</evidence>
<dbReference type="InterPro" id="IPR051571">
    <property type="entry name" value="N-CoR_corepressor"/>
</dbReference>
<dbReference type="FunFam" id="1.20.5.430:FF:000001">
    <property type="entry name" value="Nuclear receptor corepressor 2 isoform 1"/>
    <property type="match status" value="1"/>
</dbReference>
<evidence type="ECO:0000259" key="4">
    <source>
        <dbReference type="Pfam" id="PF15784"/>
    </source>
</evidence>
<evidence type="ECO:0000313" key="6">
    <source>
        <dbReference type="Proteomes" id="UP001142489"/>
    </source>
</evidence>
<comment type="similarity">
    <text evidence="1">Belongs to the N-CoR nuclear receptor corepressors family.</text>
</comment>
<dbReference type="GO" id="GO:0000785">
    <property type="term" value="C:chromatin"/>
    <property type="evidence" value="ECO:0007669"/>
    <property type="project" value="TreeGrafter"/>
</dbReference>
<keyword evidence="6" id="KW-1185">Reference proteome</keyword>
<protein>
    <recommendedName>
        <fullName evidence="4">N-CoR GPS2-interacting domain-containing protein</fullName>
    </recommendedName>
</protein>
<dbReference type="GO" id="GO:0000122">
    <property type="term" value="P:negative regulation of transcription by RNA polymerase II"/>
    <property type="evidence" value="ECO:0007669"/>
    <property type="project" value="TreeGrafter"/>
</dbReference>
<dbReference type="PANTHER" id="PTHR13992">
    <property type="entry name" value="NUCLEAR RECEPTOR CO-REPRESSOR RELATED NCOR"/>
    <property type="match status" value="1"/>
</dbReference>
<proteinExistence type="inferred from homology"/>
<organism evidence="5 6">
    <name type="scientific">Phrynocephalus forsythii</name>
    <dbReference type="NCBI Taxonomy" id="171643"/>
    <lineage>
        <taxon>Eukaryota</taxon>
        <taxon>Metazoa</taxon>
        <taxon>Chordata</taxon>
        <taxon>Craniata</taxon>
        <taxon>Vertebrata</taxon>
        <taxon>Euteleostomi</taxon>
        <taxon>Lepidosauria</taxon>
        <taxon>Squamata</taxon>
        <taxon>Bifurcata</taxon>
        <taxon>Unidentata</taxon>
        <taxon>Episquamata</taxon>
        <taxon>Toxicofera</taxon>
        <taxon>Iguania</taxon>
        <taxon>Acrodonta</taxon>
        <taxon>Agamidae</taxon>
        <taxon>Agaminae</taxon>
        <taxon>Phrynocephalus</taxon>
    </lineage>
</organism>
<feature type="region of interest" description="Disordered" evidence="3">
    <location>
        <begin position="45"/>
        <end position="94"/>
    </location>
</feature>
<dbReference type="Pfam" id="PF15784">
    <property type="entry name" value="GPS2_interact"/>
    <property type="match status" value="1"/>
</dbReference>
<evidence type="ECO:0000256" key="3">
    <source>
        <dbReference type="SAM" id="MobiDB-lite"/>
    </source>
</evidence>
<sequence>MSGSTQPVAPTWRGNEPRYPPHAMSFPVAVSQPHMDVGLLEYQHHPRDYPSHLPPGSILQPQRRRPSLLSEFQPGNERSQEMHSRSEPHSYLPDLSKQSELEFIETKRPRLELLQEPLLRHSPMLSQGQQGGMDDLAKDRSIAGKLEPVSPVSPVHPESELDLLPSRLSKEELIQNMDRVDREITMVEQQICKLRKKQVILSRTRRQRGKLASPVPVTDGVLPVWFCGITHCEQGLLFKPFDRAKLEQITLNGQLRPQAAEYLPLVRLAPRRPVTFAASLFRRDRPGKNLLSLLCGGKDPSALLRASSHVKTRPAKAREL</sequence>